<dbReference type="Gene3D" id="3.30.900.10">
    <property type="entry name" value="HORMA domain"/>
    <property type="match status" value="1"/>
</dbReference>
<dbReference type="InterPro" id="IPR045091">
    <property type="entry name" value="Mad2-like"/>
</dbReference>
<dbReference type="PROSITE" id="PS50815">
    <property type="entry name" value="HORMA"/>
    <property type="match status" value="1"/>
</dbReference>
<protein>
    <submittedName>
        <fullName evidence="3">Uncharacterized protein</fullName>
    </submittedName>
</protein>
<evidence type="ECO:0000256" key="2">
    <source>
        <dbReference type="SAM" id="MobiDB-lite"/>
    </source>
</evidence>
<comment type="similarity">
    <text evidence="1">Belongs to the MAD2 family.</text>
</comment>
<dbReference type="AlphaFoldDB" id="A0A8H6BDU4"/>
<reference evidence="3 4" key="1">
    <citation type="journal article" date="2020" name="Appl. Microbiol. Biotechnol.">
        <title>Targeted gene deletion in Brettanomyces bruxellensis with an expression-free CRISPR-Cas9 system.</title>
        <authorList>
            <person name="Varela C."/>
            <person name="Bartel C."/>
            <person name="Onetto C."/>
            <person name="Borneman A."/>
        </authorList>
    </citation>
    <scope>NUCLEOTIDE SEQUENCE [LARGE SCALE GENOMIC DNA]</scope>
    <source>
        <strain evidence="3 4">AWRI1613</strain>
    </source>
</reference>
<evidence type="ECO:0000313" key="3">
    <source>
        <dbReference type="EMBL" id="KAF6009567.1"/>
    </source>
</evidence>
<dbReference type="EMBL" id="JABCYN010000030">
    <property type="protein sequence ID" value="KAF6009567.1"/>
    <property type="molecule type" value="Genomic_DNA"/>
</dbReference>
<dbReference type="InterPro" id="IPR003511">
    <property type="entry name" value="HORMA_dom"/>
</dbReference>
<feature type="compositionally biased region" description="Basic and acidic residues" evidence="2">
    <location>
        <begin position="1"/>
        <end position="21"/>
    </location>
</feature>
<evidence type="ECO:0000256" key="1">
    <source>
        <dbReference type="ARBA" id="ARBA00010348"/>
    </source>
</evidence>
<comment type="caution">
    <text evidence="3">The sequence shown here is derived from an EMBL/GenBank/DDBJ whole genome shotgun (WGS) entry which is preliminary data.</text>
</comment>
<sequence>MDQDLGDEKEPETVDLEKDENANSGDAEPAFIGLRAEKVISWIIELVEVFIEQIWYYRGVYPSESFKKVRSFQLEVYTNIHPGVKEYLSNVSNKLLEMLKKGELSRIFVAIYNPGDGNTEPIDVAGIREESYAISFTDSIIFDYLRQNCPVQFDSSFNEQRLYASIQSFLYSVISELTRLQKFTDFIPDFRLFVSADKESFGEFVANPDWILESTDQDEETQSGNGLGDSRVRVFKEVNLGYLSIKGYAASGHVSGESEND</sequence>
<organism evidence="3 4">
    <name type="scientific">Dekkera bruxellensis</name>
    <name type="common">Brettanomyces custersii</name>
    <dbReference type="NCBI Taxonomy" id="5007"/>
    <lineage>
        <taxon>Eukaryota</taxon>
        <taxon>Fungi</taxon>
        <taxon>Dikarya</taxon>
        <taxon>Ascomycota</taxon>
        <taxon>Saccharomycotina</taxon>
        <taxon>Pichiomycetes</taxon>
        <taxon>Pichiales</taxon>
        <taxon>Pichiaceae</taxon>
        <taxon>Brettanomyces</taxon>
    </lineage>
</organism>
<dbReference type="PANTHER" id="PTHR11842">
    <property type="entry name" value="MITOTIC SPINDLE ASSEMBLY CHECKPOINT PROTEIN MAD2"/>
    <property type="match status" value="1"/>
</dbReference>
<dbReference type="Pfam" id="PF02301">
    <property type="entry name" value="HORMA"/>
    <property type="match status" value="1"/>
</dbReference>
<accession>A0A8H6BDU4</accession>
<dbReference type="SUPFAM" id="SSF56019">
    <property type="entry name" value="The spindle assembly checkpoint protein mad2"/>
    <property type="match status" value="1"/>
</dbReference>
<feature type="region of interest" description="Disordered" evidence="2">
    <location>
        <begin position="1"/>
        <end position="24"/>
    </location>
</feature>
<dbReference type="OMA" id="WILESTD"/>
<dbReference type="Proteomes" id="UP000568158">
    <property type="component" value="Unassembled WGS sequence"/>
</dbReference>
<dbReference type="GO" id="GO:0016035">
    <property type="term" value="C:zeta DNA polymerase complex"/>
    <property type="evidence" value="ECO:0007669"/>
    <property type="project" value="TreeGrafter"/>
</dbReference>
<dbReference type="InterPro" id="IPR036570">
    <property type="entry name" value="HORMA_dom_sf"/>
</dbReference>
<dbReference type="PANTHER" id="PTHR11842:SF10">
    <property type="entry name" value="MITOTIC SPINDLE ASSEMBLY CHECKPOINT PROTEIN MAD2B"/>
    <property type="match status" value="1"/>
</dbReference>
<gene>
    <name evidence="3" type="ORF">HII12_003113</name>
</gene>
<proteinExistence type="inferred from homology"/>
<name>A0A8H6BDU4_DEKBR</name>
<evidence type="ECO:0000313" key="4">
    <source>
        <dbReference type="Proteomes" id="UP000568158"/>
    </source>
</evidence>